<gene>
    <name evidence="1" type="ORF">FAA97_18775</name>
</gene>
<sequence>MTEADFTWTVPVELQLPCGLTRRFTNAYDAFDFLDAEWPTRRGQPYEHALKFCRNALRGAGGKELARKAFLIAAQDVGMRQCNDPSRRPSFLPGNRTAA</sequence>
<dbReference type="OrthoDB" id="8420210at2"/>
<dbReference type="Gene3D" id="6.10.250.730">
    <property type="match status" value="1"/>
</dbReference>
<dbReference type="EMBL" id="STGV01000007">
    <property type="protein sequence ID" value="THV20639.1"/>
    <property type="molecule type" value="Genomic_DNA"/>
</dbReference>
<organism evidence="1 2">
    <name type="scientific">Peteryoungia ipomoeae</name>
    <dbReference type="NCBI Taxonomy" id="1210932"/>
    <lineage>
        <taxon>Bacteria</taxon>
        <taxon>Pseudomonadati</taxon>
        <taxon>Pseudomonadota</taxon>
        <taxon>Alphaproteobacteria</taxon>
        <taxon>Hyphomicrobiales</taxon>
        <taxon>Rhizobiaceae</taxon>
        <taxon>Peteryoungia</taxon>
    </lineage>
</organism>
<comment type="caution">
    <text evidence="1">The sequence shown here is derived from an EMBL/GenBank/DDBJ whole genome shotgun (WGS) entry which is preliminary data.</text>
</comment>
<dbReference type="RefSeq" id="WP_136600100.1">
    <property type="nucleotide sequence ID" value="NZ_STGV01000007.1"/>
</dbReference>
<dbReference type="AlphaFoldDB" id="A0A4S8NZP5"/>
<accession>A0A4S8NZP5</accession>
<dbReference type="Proteomes" id="UP000308828">
    <property type="component" value="Unassembled WGS sequence"/>
</dbReference>
<name>A0A4S8NZP5_9HYPH</name>
<keyword evidence="2" id="KW-1185">Reference proteome</keyword>
<evidence type="ECO:0000313" key="1">
    <source>
        <dbReference type="EMBL" id="THV20639.1"/>
    </source>
</evidence>
<reference evidence="1 2" key="1">
    <citation type="submission" date="2019-04" db="EMBL/GenBank/DDBJ databases">
        <title>Genome sequence of strain shin9-1.</title>
        <authorList>
            <person name="Gao J."/>
            <person name="Sun J."/>
        </authorList>
    </citation>
    <scope>NUCLEOTIDE SEQUENCE [LARGE SCALE GENOMIC DNA]</scope>
    <source>
        <strain evidence="2">shin9-1</strain>
    </source>
</reference>
<protein>
    <submittedName>
        <fullName evidence="1">DUF982 domain-containing protein</fullName>
    </submittedName>
</protein>
<evidence type="ECO:0000313" key="2">
    <source>
        <dbReference type="Proteomes" id="UP000308828"/>
    </source>
</evidence>
<dbReference type="Pfam" id="PF06169">
    <property type="entry name" value="DUF982"/>
    <property type="match status" value="1"/>
</dbReference>
<dbReference type="InterPro" id="IPR010385">
    <property type="entry name" value="DUF982"/>
</dbReference>
<proteinExistence type="predicted"/>